<organism evidence="1 2">
    <name type="scientific">Caerostris extrusa</name>
    <name type="common">Bark spider</name>
    <name type="synonym">Caerostris bankana</name>
    <dbReference type="NCBI Taxonomy" id="172846"/>
    <lineage>
        <taxon>Eukaryota</taxon>
        <taxon>Metazoa</taxon>
        <taxon>Ecdysozoa</taxon>
        <taxon>Arthropoda</taxon>
        <taxon>Chelicerata</taxon>
        <taxon>Arachnida</taxon>
        <taxon>Araneae</taxon>
        <taxon>Araneomorphae</taxon>
        <taxon>Entelegynae</taxon>
        <taxon>Araneoidea</taxon>
        <taxon>Araneidae</taxon>
        <taxon>Caerostris</taxon>
    </lineage>
</organism>
<accession>A0AAV4MCR5</accession>
<protein>
    <submittedName>
        <fullName evidence="1">Uncharacterized protein</fullName>
    </submittedName>
</protein>
<dbReference type="AlphaFoldDB" id="A0AAV4MCR5"/>
<keyword evidence="2" id="KW-1185">Reference proteome</keyword>
<comment type="caution">
    <text evidence="1">The sequence shown here is derived from an EMBL/GenBank/DDBJ whole genome shotgun (WGS) entry which is preliminary data.</text>
</comment>
<evidence type="ECO:0000313" key="2">
    <source>
        <dbReference type="Proteomes" id="UP001054945"/>
    </source>
</evidence>
<reference evidence="1 2" key="1">
    <citation type="submission" date="2021-06" db="EMBL/GenBank/DDBJ databases">
        <title>Caerostris extrusa draft genome.</title>
        <authorList>
            <person name="Kono N."/>
            <person name="Arakawa K."/>
        </authorList>
    </citation>
    <scope>NUCLEOTIDE SEQUENCE [LARGE SCALE GENOMIC DNA]</scope>
</reference>
<dbReference type="EMBL" id="BPLR01019506">
    <property type="protein sequence ID" value="GIX68594.1"/>
    <property type="molecule type" value="Genomic_DNA"/>
</dbReference>
<name>A0AAV4MCR5_CAEEX</name>
<proteinExistence type="predicted"/>
<dbReference type="Proteomes" id="UP001054945">
    <property type="component" value="Unassembled WGS sequence"/>
</dbReference>
<gene>
    <name evidence="1" type="ORF">CEXT_76931</name>
</gene>
<evidence type="ECO:0000313" key="1">
    <source>
        <dbReference type="EMBL" id="GIX68594.1"/>
    </source>
</evidence>
<sequence>MPKKWQSQRRLEDTECPIRVPVELQPLIQISLLVMHRLRARKPLLRIDAVYKWIRFETAIYKLAINQCLSKTSLPGNKPSWRNKFCPGLAKKQ</sequence>